<dbReference type="KEGG" id="pbu:L21SP3_00464"/>
<dbReference type="STRING" id="1940790.L21SP3_00464"/>
<proteinExistence type="predicted"/>
<keyword evidence="3" id="KW-1185">Reference proteome</keyword>
<evidence type="ECO:0000256" key="1">
    <source>
        <dbReference type="SAM" id="MobiDB-lite"/>
    </source>
</evidence>
<dbReference type="OrthoDB" id="274161at2"/>
<reference evidence="3" key="1">
    <citation type="submission" date="2017-02" db="EMBL/GenBank/DDBJ databases">
        <title>Comparative genomics and description of representatives of a novel lineage of planctomycetes thriving in anoxic sediments.</title>
        <authorList>
            <person name="Spring S."/>
            <person name="Bunk B."/>
            <person name="Sproer C."/>
            <person name="Klenk H.-P."/>
        </authorList>
    </citation>
    <scope>NUCLEOTIDE SEQUENCE [LARGE SCALE GENOMIC DNA]</scope>
    <source>
        <strain evidence="3">L21-RPul-D3</strain>
    </source>
</reference>
<protein>
    <submittedName>
        <fullName evidence="2">Uncharacterized protein</fullName>
    </submittedName>
</protein>
<name>A0A1Q2HN35_9BACT</name>
<dbReference type="AlphaFoldDB" id="A0A1Q2HN35"/>
<accession>A0A1Q2HN35</accession>
<feature type="region of interest" description="Disordered" evidence="1">
    <location>
        <begin position="149"/>
        <end position="179"/>
    </location>
</feature>
<dbReference type="EMBL" id="CP019633">
    <property type="protein sequence ID" value="AQQ08675.1"/>
    <property type="molecule type" value="Genomic_DNA"/>
</dbReference>
<gene>
    <name evidence="2" type="ORF">L21SP3_00464</name>
</gene>
<sequence length="1098" mass="122041">MKRGKILAVVFLSILVISSIANAEVLLLINGIDAAKEFAEIKGGEEIIISIEGEKEKDVNYFVTAEMGCKIEPITNIESVVKEPNDSYLFSFEEEGTALGVANLHADDDHIYELVLFYTPETDLVIAFGIGYDALHWIPPVEEPQAIEEELETEAAPAEPSVESQPSDPEPGNDDLGELLLNGPLAHSVSAADAFPVVCPNTVNGYNVPAGFTFSSFGEEGSGSQGMITLGAGQIELSEITASCVLDPNEVYYVSNPPLLIHGLSGEEIDVVIPSGTTIVLAEDWDYGIVIYDGANVYFGEPAPDSNKPNDIQPPGDTNNPAEPVWVVGESGNPFFNNYCGILVDRTAGTRCLLNNLYLSGHYYGVLADQQLEYPISNIYALGCYNGIHSLGSNKIMNSYVSYFGEWSAEWQYYGLAYCFIPESMDSSIAFVKPDFEIYNCLADDGDDAFTVYGVPDEPNTPNFYSRDCVATNCYSGFNGWDSYVAFSIICPGLYNNYQNKNFPEMPFTDPVYETNDPFVIDPNDYRIFLDPNSQFVDNGSSLSVFPGWTTRIDGKPDEGVGDIWPHYQTTRMDMYPAANLNWDESVDILDLAEFADQWLNPDPVSADFDDDGIANFSDFAVLAGQWMSDDMAVKILDLETQVTLDPNNIYGHVGIYLEDAPLYGGVISIYLDNILIDNLLLDWDNENNWVGLESDKFSNGWHTIRIVTTDLWGSVINHKPVKVYFNNLLYKVTTSDYFHPTEDYKYSGFYDGGNTLDVQVTNQDDQVIWSNTYSAPHVNIIVPGATFGSEQFCEITITETGGAMMAMGGGAAASTPTVTSKDLTKEFKQSDWPNGARMVIVLPNKDVFKVRKPAIIECAEACEARGVTWLALYHKNVTSENLTYLYNKSGVKYIYWCGHANSHVGRNERLEIPGVQRTNTECWKHTVRNWWPDKWEKIGVFSYFDSQEPLPDNWDNRGFSLWSLGMHDSWNKKIVFVDGCLSAKYTDMAAAYGVFSLQGQGSKDQIFIGWKIKVLVSKSIMEKIVGDTTEGIRMFWERMGAGDDIYDAFYYTQTHGGIGMRRAMWGDNGMLDIGAPDTDDNILLYGNGLINQMELDP</sequence>
<organism evidence="2 3">
    <name type="scientific">Sedimentisphaera cyanobacteriorum</name>
    <dbReference type="NCBI Taxonomy" id="1940790"/>
    <lineage>
        <taxon>Bacteria</taxon>
        <taxon>Pseudomonadati</taxon>
        <taxon>Planctomycetota</taxon>
        <taxon>Phycisphaerae</taxon>
        <taxon>Sedimentisphaerales</taxon>
        <taxon>Sedimentisphaeraceae</taxon>
        <taxon>Sedimentisphaera</taxon>
    </lineage>
</organism>
<dbReference type="RefSeq" id="WP_077539154.1">
    <property type="nucleotide sequence ID" value="NZ_CP019633.1"/>
</dbReference>
<dbReference type="Proteomes" id="UP000188273">
    <property type="component" value="Chromosome"/>
</dbReference>
<evidence type="ECO:0000313" key="2">
    <source>
        <dbReference type="EMBL" id="AQQ08675.1"/>
    </source>
</evidence>
<evidence type="ECO:0000313" key="3">
    <source>
        <dbReference type="Proteomes" id="UP000188273"/>
    </source>
</evidence>